<dbReference type="InterPro" id="IPR015424">
    <property type="entry name" value="PyrdxlP-dep_Trfase"/>
</dbReference>
<evidence type="ECO:0000256" key="4">
    <source>
        <dbReference type="ARBA" id="ARBA00022898"/>
    </source>
</evidence>
<dbReference type="GO" id="GO:0005737">
    <property type="term" value="C:cytoplasm"/>
    <property type="evidence" value="ECO:0007669"/>
    <property type="project" value="TreeGrafter"/>
</dbReference>
<dbReference type="RefSeq" id="WP_201957234.1">
    <property type="nucleotide sequence ID" value="NZ_BPNL01000052.1"/>
</dbReference>
<evidence type="ECO:0000256" key="7">
    <source>
        <dbReference type="RuleBase" id="RU000382"/>
    </source>
</evidence>
<comment type="cofactor">
    <cofactor evidence="1 6 7">
        <name>pyridoxal 5'-phosphate</name>
        <dbReference type="ChEBI" id="CHEBI:597326"/>
    </cofactor>
</comment>
<dbReference type="Proteomes" id="UP000887009">
    <property type="component" value="Unassembled WGS sequence"/>
</dbReference>
<dbReference type="InterPro" id="IPR015421">
    <property type="entry name" value="PyrdxlP-dep_Trfase_major"/>
</dbReference>
<accession>A0AAI9KUK4</accession>
<dbReference type="PANTHER" id="PTHR45677">
    <property type="entry name" value="GLUTAMATE DECARBOXYLASE-RELATED"/>
    <property type="match status" value="1"/>
</dbReference>
<comment type="similarity">
    <text evidence="2 7">Belongs to the group II decarboxylase family.</text>
</comment>
<dbReference type="GO" id="GO:0030170">
    <property type="term" value="F:pyridoxal phosphate binding"/>
    <property type="evidence" value="ECO:0007669"/>
    <property type="project" value="InterPro"/>
</dbReference>
<organism evidence="8 9">
    <name type="scientific">Aeromonas caviae</name>
    <name type="common">Aeromonas punctata</name>
    <dbReference type="NCBI Taxonomy" id="648"/>
    <lineage>
        <taxon>Bacteria</taxon>
        <taxon>Pseudomonadati</taxon>
        <taxon>Pseudomonadota</taxon>
        <taxon>Gammaproteobacteria</taxon>
        <taxon>Aeromonadales</taxon>
        <taxon>Aeromonadaceae</taxon>
        <taxon>Aeromonas</taxon>
    </lineage>
</organism>
<dbReference type="GO" id="GO:0016831">
    <property type="term" value="F:carboxy-lyase activity"/>
    <property type="evidence" value="ECO:0007669"/>
    <property type="project" value="UniProtKB-KW"/>
</dbReference>
<evidence type="ECO:0000256" key="3">
    <source>
        <dbReference type="ARBA" id="ARBA00022793"/>
    </source>
</evidence>
<evidence type="ECO:0000256" key="2">
    <source>
        <dbReference type="ARBA" id="ARBA00009533"/>
    </source>
</evidence>
<dbReference type="SUPFAM" id="SSF53383">
    <property type="entry name" value="PLP-dependent transferases"/>
    <property type="match status" value="1"/>
</dbReference>
<reference evidence="8" key="1">
    <citation type="submission" date="2021-07" db="EMBL/GenBank/DDBJ databases">
        <title>Draft genome sequence of carbapenem-resistant Aeromonas spp. in Japan.</title>
        <authorList>
            <person name="Maehana S."/>
            <person name="Suzuki M."/>
            <person name="Kitasato H."/>
        </authorList>
    </citation>
    <scope>NUCLEOTIDE SEQUENCE</scope>
    <source>
        <strain evidence="8">KAM348</strain>
    </source>
</reference>
<dbReference type="PANTHER" id="PTHR45677:SF8">
    <property type="entry name" value="CYSTEINE SULFINIC ACID DECARBOXYLASE"/>
    <property type="match status" value="1"/>
</dbReference>
<evidence type="ECO:0000313" key="8">
    <source>
        <dbReference type="EMBL" id="GJA56092.1"/>
    </source>
</evidence>
<keyword evidence="5 7" id="KW-0456">Lyase</keyword>
<keyword evidence="4 6" id="KW-0663">Pyridoxal phosphate</keyword>
<evidence type="ECO:0000256" key="1">
    <source>
        <dbReference type="ARBA" id="ARBA00001933"/>
    </source>
</evidence>
<name>A0AAI9KUK4_AERCA</name>
<dbReference type="Gene3D" id="3.40.640.10">
    <property type="entry name" value="Type I PLP-dependent aspartate aminotransferase-like (Major domain)"/>
    <property type="match status" value="1"/>
</dbReference>
<evidence type="ECO:0000313" key="9">
    <source>
        <dbReference type="Proteomes" id="UP000887009"/>
    </source>
</evidence>
<comment type="caution">
    <text evidence="8">The sequence shown here is derived from an EMBL/GenBank/DDBJ whole genome shotgun (WGS) entry which is preliminary data.</text>
</comment>
<dbReference type="EMBL" id="BPNL01000052">
    <property type="protein sequence ID" value="GJA56092.1"/>
    <property type="molecule type" value="Genomic_DNA"/>
</dbReference>
<dbReference type="InterPro" id="IPR015422">
    <property type="entry name" value="PyrdxlP-dep_Trfase_small"/>
</dbReference>
<proteinExistence type="inferred from homology"/>
<feature type="modified residue" description="N6-(pyridoxal phosphate)lysine" evidence="6">
    <location>
        <position position="308"/>
    </location>
</feature>
<dbReference type="Gene3D" id="3.90.1150.10">
    <property type="entry name" value="Aspartate Aminotransferase, domain 1"/>
    <property type="match status" value="1"/>
</dbReference>
<evidence type="ECO:0000256" key="5">
    <source>
        <dbReference type="ARBA" id="ARBA00023239"/>
    </source>
</evidence>
<keyword evidence="3" id="KW-0210">Decarboxylase</keyword>
<dbReference type="InterPro" id="IPR002129">
    <property type="entry name" value="PyrdxlP-dep_de-COase"/>
</dbReference>
<protein>
    <submittedName>
        <fullName evidence="8">Decarboxylase</fullName>
    </submittedName>
</protein>
<dbReference type="Pfam" id="PF00282">
    <property type="entry name" value="Pyridoxal_deC"/>
    <property type="match status" value="1"/>
</dbReference>
<dbReference type="AlphaFoldDB" id="A0AAI9KUK4"/>
<dbReference type="GO" id="GO:0019752">
    <property type="term" value="P:carboxylic acid metabolic process"/>
    <property type="evidence" value="ECO:0007669"/>
    <property type="project" value="InterPro"/>
</dbReference>
<sequence length="501" mass="55482">MKLTELFTQPDPDFGKAMTALLEHFHHSDDSQAPYQRGNFTHQLDQSCMPAIGISPRDYLARLATLVPGASHLTSPRYMGHMTAPLPAFTAELSRLLVMLNQNPMKMESSRLLSFLEREVLAKLHRLVYRQDNAFYAAQMHAKDAALGVMTSGGTIANVTALWLARNRACGDNLFTLAEQGYRSAVILGSRLMHYSFDKGMDLLGLGARSVWRLDTDEHNRLSLAALEQALQQCREQKLKVLALVGVAGSTDFGSVDPLPELAAIARREQIHFHVDAAWGGPTLFSPRYQGLLTGIEHADTVTLDGHKQLLVPLGTGMLLCRQPDLMMTVKREAPYAIRATSFDQGRFTLEGTRPANALYLDAAFQMLGQQGYAQLIDANYDRARRMAALIDASPAFELMSAPVMNLLSYRCIPPHLQGQVPDMAANEQINLFNVALQKAQRAEGHSFVSRTQRAVSCYGEQPLTLLRAVLLNPLIEEADIRALLDDQVRLGNQIASQLFE</sequence>
<evidence type="ECO:0000256" key="6">
    <source>
        <dbReference type="PIRSR" id="PIRSR602129-50"/>
    </source>
</evidence>
<gene>
    <name evidence="8" type="ORF">KAM348_35150</name>
</gene>